<gene>
    <name evidence="2" type="ORF">TorRG33x02_034490</name>
</gene>
<reference evidence="3" key="1">
    <citation type="submission" date="2016-06" db="EMBL/GenBank/DDBJ databases">
        <title>Parallel loss of symbiosis genes in relatives of nitrogen-fixing non-legume Parasponia.</title>
        <authorList>
            <person name="Van Velzen R."/>
            <person name="Holmer R."/>
            <person name="Bu F."/>
            <person name="Rutten L."/>
            <person name="Van Zeijl A."/>
            <person name="Liu W."/>
            <person name="Santuari L."/>
            <person name="Cao Q."/>
            <person name="Sharma T."/>
            <person name="Shen D."/>
            <person name="Roswanjaya Y."/>
            <person name="Wardhani T."/>
            <person name="Kalhor M.S."/>
            <person name="Jansen J."/>
            <person name="Van den Hoogen J."/>
            <person name="Gungor B."/>
            <person name="Hartog M."/>
            <person name="Hontelez J."/>
            <person name="Verver J."/>
            <person name="Yang W.-C."/>
            <person name="Schijlen E."/>
            <person name="Repin R."/>
            <person name="Schilthuizen M."/>
            <person name="Schranz E."/>
            <person name="Heidstra R."/>
            <person name="Miyata K."/>
            <person name="Fedorova E."/>
            <person name="Kohlen W."/>
            <person name="Bisseling T."/>
            <person name="Smit S."/>
            <person name="Geurts R."/>
        </authorList>
    </citation>
    <scope>NUCLEOTIDE SEQUENCE [LARGE SCALE GENOMIC DNA]</scope>
    <source>
        <strain evidence="3">cv. RG33-2</strain>
    </source>
</reference>
<evidence type="ECO:0000313" key="2">
    <source>
        <dbReference type="EMBL" id="POO00818.1"/>
    </source>
</evidence>
<keyword evidence="3" id="KW-1185">Reference proteome</keyword>
<dbReference type="OrthoDB" id="1194573at2759"/>
<evidence type="ECO:0000313" key="3">
    <source>
        <dbReference type="Proteomes" id="UP000237000"/>
    </source>
</evidence>
<accession>A0A2P5FSN1</accession>
<dbReference type="EMBL" id="JXTC01000011">
    <property type="protein sequence ID" value="POO00818.1"/>
    <property type="molecule type" value="Genomic_DNA"/>
</dbReference>
<comment type="caution">
    <text evidence="2">The sequence shown here is derived from an EMBL/GenBank/DDBJ whole genome shotgun (WGS) entry which is preliminary data.</text>
</comment>
<dbReference type="Pfam" id="PF22936">
    <property type="entry name" value="Pol_BBD"/>
    <property type="match status" value="1"/>
</dbReference>
<protein>
    <recommendedName>
        <fullName evidence="1">Retrovirus-related Pol polyprotein from transposon TNT 1-94-like beta-barrel domain-containing protein</fullName>
    </recommendedName>
</protein>
<organism evidence="2 3">
    <name type="scientific">Trema orientale</name>
    <name type="common">Charcoal tree</name>
    <name type="synonym">Celtis orientalis</name>
    <dbReference type="NCBI Taxonomy" id="63057"/>
    <lineage>
        <taxon>Eukaryota</taxon>
        <taxon>Viridiplantae</taxon>
        <taxon>Streptophyta</taxon>
        <taxon>Embryophyta</taxon>
        <taxon>Tracheophyta</taxon>
        <taxon>Spermatophyta</taxon>
        <taxon>Magnoliopsida</taxon>
        <taxon>eudicotyledons</taxon>
        <taxon>Gunneridae</taxon>
        <taxon>Pentapetalae</taxon>
        <taxon>rosids</taxon>
        <taxon>fabids</taxon>
        <taxon>Rosales</taxon>
        <taxon>Cannabaceae</taxon>
        <taxon>Trema</taxon>
    </lineage>
</organism>
<name>A0A2P5FSN1_TREOI</name>
<proteinExistence type="predicted"/>
<feature type="domain" description="Retrovirus-related Pol polyprotein from transposon TNT 1-94-like beta-barrel" evidence="1">
    <location>
        <begin position="40"/>
        <end position="106"/>
    </location>
</feature>
<evidence type="ECO:0000259" key="1">
    <source>
        <dbReference type="Pfam" id="PF22936"/>
    </source>
</evidence>
<dbReference type="InParanoid" id="A0A2P5FSN1"/>
<dbReference type="Proteomes" id="UP000237000">
    <property type="component" value="Unassembled WGS sequence"/>
</dbReference>
<dbReference type="InterPro" id="IPR054722">
    <property type="entry name" value="PolX-like_BBD"/>
</dbReference>
<dbReference type="AlphaFoldDB" id="A0A2P5FSN1"/>
<sequence length="112" mass="12242">MDESFQASSSNTKGASPGATRINKVATYLATPDTVIDPSWYADSGATNHVIAELENMHLKEDYGGKDKLIVGNGKHLTITHIGYSNLSTNNSKILLHLKNILRVPQDYKKLS</sequence>